<dbReference type="PANTHER" id="PTHR22765:SF434">
    <property type="entry name" value="GB|AAD18119.1-RELATED"/>
    <property type="match status" value="1"/>
</dbReference>
<dbReference type="GO" id="GO:0061630">
    <property type="term" value="F:ubiquitin protein ligase activity"/>
    <property type="evidence" value="ECO:0007669"/>
    <property type="project" value="TreeGrafter"/>
</dbReference>
<dbReference type="PANTHER" id="PTHR22765">
    <property type="entry name" value="RING FINGER AND PROTEASE ASSOCIATED DOMAIN-CONTAINING"/>
    <property type="match status" value="1"/>
</dbReference>
<evidence type="ECO:0000259" key="3">
    <source>
        <dbReference type="PROSITE" id="PS50089"/>
    </source>
</evidence>
<keyword evidence="5" id="KW-1185">Reference proteome</keyword>
<dbReference type="InterPro" id="IPR001841">
    <property type="entry name" value="Znf_RING"/>
</dbReference>
<dbReference type="SUPFAM" id="SSF57850">
    <property type="entry name" value="RING/U-box"/>
    <property type="match status" value="1"/>
</dbReference>
<organism evidence="4 5">
    <name type="scientific">Skeletonema marinoi</name>
    <dbReference type="NCBI Taxonomy" id="267567"/>
    <lineage>
        <taxon>Eukaryota</taxon>
        <taxon>Sar</taxon>
        <taxon>Stramenopiles</taxon>
        <taxon>Ochrophyta</taxon>
        <taxon>Bacillariophyta</taxon>
        <taxon>Coscinodiscophyceae</taxon>
        <taxon>Thalassiosirophycidae</taxon>
        <taxon>Thalassiosirales</taxon>
        <taxon>Skeletonemataceae</taxon>
        <taxon>Skeletonema</taxon>
        <taxon>Skeletonema marinoi-dohrnii complex</taxon>
    </lineage>
</organism>
<dbReference type="AlphaFoldDB" id="A0AAD8YEM0"/>
<sequence length="256" mass="28428">MMSLARQEEIGILRKNALLRYMSRFTLTLGDEHLLCCTGSQNNNNNATSSSESEEFEQESVTSDSDSDKTSKDMERNGKIEEEERSKTSVECRGDMNMAQDSDSTTAADAAAADAADAAVAFEYTHLSLPLPGSGCASNTNDKPDKSLPNQQQMEVVKKVENRSAAINCAICLSEYEKCDRVCWSSNTECSHVFHEDCILQWLISSGEKKSMNQYFFTNPTDEKLLEKVICPCCLQDFIFVRPASCSEVRKVSESV</sequence>
<protein>
    <recommendedName>
        <fullName evidence="3">RING-type domain-containing protein</fullName>
    </recommendedName>
</protein>
<evidence type="ECO:0000313" key="4">
    <source>
        <dbReference type="EMBL" id="KAK1743821.1"/>
    </source>
</evidence>
<keyword evidence="1" id="KW-0479">Metal-binding</keyword>
<dbReference type="Proteomes" id="UP001224775">
    <property type="component" value="Unassembled WGS sequence"/>
</dbReference>
<dbReference type="CDD" id="cd16448">
    <property type="entry name" value="RING-H2"/>
    <property type="match status" value="1"/>
</dbReference>
<feature type="compositionally biased region" description="Basic and acidic residues" evidence="2">
    <location>
        <begin position="66"/>
        <end position="94"/>
    </location>
</feature>
<dbReference type="InterPro" id="IPR013083">
    <property type="entry name" value="Znf_RING/FYVE/PHD"/>
</dbReference>
<gene>
    <name evidence="4" type="ORF">QTG54_005418</name>
</gene>
<name>A0AAD8YEM0_9STRA</name>
<dbReference type="Gene3D" id="3.30.40.10">
    <property type="entry name" value="Zinc/RING finger domain, C3HC4 (zinc finger)"/>
    <property type="match status" value="1"/>
</dbReference>
<dbReference type="Pfam" id="PF13639">
    <property type="entry name" value="zf-RING_2"/>
    <property type="match status" value="1"/>
</dbReference>
<dbReference type="InterPro" id="IPR051826">
    <property type="entry name" value="E3_ubiquitin-ligase_domain"/>
</dbReference>
<comment type="caution">
    <text evidence="4">The sequence shown here is derived from an EMBL/GenBank/DDBJ whole genome shotgun (WGS) entry which is preliminary data.</text>
</comment>
<keyword evidence="1" id="KW-0862">Zinc</keyword>
<dbReference type="GO" id="GO:0008270">
    <property type="term" value="F:zinc ion binding"/>
    <property type="evidence" value="ECO:0007669"/>
    <property type="project" value="UniProtKB-KW"/>
</dbReference>
<dbReference type="PROSITE" id="PS50089">
    <property type="entry name" value="ZF_RING_2"/>
    <property type="match status" value="1"/>
</dbReference>
<proteinExistence type="predicted"/>
<feature type="domain" description="RING-type" evidence="3">
    <location>
        <begin position="169"/>
        <end position="234"/>
    </location>
</feature>
<keyword evidence="1" id="KW-0863">Zinc-finger</keyword>
<evidence type="ECO:0000256" key="2">
    <source>
        <dbReference type="SAM" id="MobiDB-lite"/>
    </source>
</evidence>
<dbReference type="GO" id="GO:0006511">
    <property type="term" value="P:ubiquitin-dependent protein catabolic process"/>
    <property type="evidence" value="ECO:0007669"/>
    <property type="project" value="TreeGrafter"/>
</dbReference>
<accession>A0AAD8YEM0</accession>
<evidence type="ECO:0000313" key="5">
    <source>
        <dbReference type="Proteomes" id="UP001224775"/>
    </source>
</evidence>
<reference evidence="4" key="1">
    <citation type="submission" date="2023-06" db="EMBL/GenBank/DDBJ databases">
        <title>Survivors Of The Sea: Transcriptome response of Skeletonema marinoi to long-term dormancy.</title>
        <authorList>
            <person name="Pinder M.I.M."/>
            <person name="Kourtchenko O."/>
            <person name="Robertson E.K."/>
            <person name="Larsson T."/>
            <person name="Maumus F."/>
            <person name="Osuna-Cruz C.M."/>
            <person name="Vancaester E."/>
            <person name="Stenow R."/>
            <person name="Vandepoele K."/>
            <person name="Ploug H."/>
            <person name="Bruchert V."/>
            <person name="Godhe A."/>
            <person name="Topel M."/>
        </authorList>
    </citation>
    <scope>NUCLEOTIDE SEQUENCE</scope>
    <source>
        <strain evidence="4">R05AC</strain>
    </source>
</reference>
<evidence type="ECO:0000256" key="1">
    <source>
        <dbReference type="PROSITE-ProRule" id="PRU00175"/>
    </source>
</evidence>
<feature type="region of interest" description="Disordered" evidence="2">
    <location>
        <begin position="43"/>
        <end position="105"/>
    </location>
</feature>
<dbReference type="EMBL" id="JATAAI010000008">
    <property type="protein sequence ID" value="KAK1743821.1"/>
    <property type="molecule type" value="Genomic_DNA"/>
</dbReference>